<dbReference type="GO" id="GO:0004252">
    <property type="term" value="F:serine-type endopeptidase activity"/>
    <property type="evidence" value="ECO:0007669"/>
    <property type="project" value="UniProtKB-EC"/>
</dbReference>
<dbReference type="PROSITE" id="PS00135">
    <property type="entry name" value="TRYPSIN_SER"/>
    <property type="match status" value="1"/>
</dbReference>
<dbReference type="EMBL" id="NNAY01002501">
    <property type="protein sequence ID" value="OXU21177.1"/>
    <property type="molecule type" value="Genomic_DNA"/>
</dbReference>
<evidence type="ECO:0000256" key="2">
    <source>
        <dbReference type="ARBA" id="ARBA00022525"/>
    </source>
</evidence>
<dbReference type="Pfam" id="PF00089">
    <property type="entry name" value="Trypsin"/>
    <property type="match status" value="1"/>
</dbReference>
<gene>
    <name evidence="11" type="ORF">TSAR_011693</name>
</gene>
<keyword evidence="3 8" id="KW-0645">Protease</keyword>
<evidence type="ECO:0000256" key="6">
    <source>
        <dbReference type="ARBA" id="ARBA00023157"/>
    </source>
</evidence>
<evidence type="ECO:0000313" key="11">
    <source>
        <dbReference type="EMBL" id="OXU21177.1"/>
    </source>
</evidence>
<evidence type="ECO:0000256" key="4">
    <source>
        <dbReference type="ARBA" id="ARBA00022801"/>
    </source>
</evidence>
<proteinExistence type="predicted"/>
<dbReference type="EC" id="3.4.21.1" evidence="7"/>
<evidence type="ECO:0000259" key="10">
    <source>
        <dbReference type="PROSITE" id="PS50240"/>
    </source>
</evidence>
<sequence length="272" mass="28848">MSFKLVLLTSLLAVAQAIPFLGFDARITGGQAARKAEFPYLVSLQRGDPPNVAHFCAGSIIKPKWILTAAHCVTVIPAGGTLIIKAGKYLIKQVEKDEQVVEVNRTIVHEKYPGNVAPNDIALIKLKTPLKFNGNVAAIKLPEANSQPTGVFTLTGWGSVSLNSKPSYPNVLQKVDVTLVDLYTCKLSIEKITGSAPLDQGNMCTGPLSGGISACSGDSGGPLIGRDRNGTVELVGVSSWGVKPCGLRGAPSVYVKVSSYIDWINKHIGKHC</sequence>
<keyword evidence="5 8" id="KW-0720">Serine protease</keyword>
<dbReference type="InterPro" id="IPR033116">
    <property type="entry name" value="TRYPSIN_SER"/>
</dbReference>
<comment type="subcellular location">
    <subcellularLocation>
        <location evidence="1">Secreted</location>
        <location evidence="1">Extracellular space</location>
    </subcellularLocation>
</comment>
<keyword evidence="2" id="KW-0964">Secreted</keyword>
<evidence type="ECO:0000256" key="5">
    <source>
        <dbReference type="ARBA" id="ARBA00022825"/>
    </source>
</evidence>
<feature type="chain" id="PRO_5013008732" description="chymotrypsin" evidence="9">
    <location>
        <begin position="18"/>
        <end position="272"/>
    </location>
</feature>
<evidence type="ECO:0000256" key="8">
    <source>
        <dbReference type="RuleBase" id="RU363034"/>
    </source>
</evidence>
<dbReference type="AlphaFoldDB" id="A0A232ES81"/>
<dbReference type="InterPro" id="IPR018114">
    <property type="entry name" value="TRYPSIN_HIS"/>
</dbReference>
<name>A0A232ES81_9HYME</name>
<dbReference type="InterPro" id="IPR009003">
    <property type="entry name" value="Peptidase_S1_PA"/>
</dbReference>
<protein>
    <recommendedName>
        <fullName evidence="7">chymotrypsin</fullName>
        <ecNumber evidence="7">3.4.21.1</ecNumber>
    </recommendedName>
</protein>
<dbReference type="PANTHER" id="PTHR24264">
    <property type="entry name" value="TRYPSIN-RELATED"/>
    <property type="match status" value="1"/>
</dbReference>
<dbReference type="PRINTS" id="PR00722">
    <property type="entry name" value="CHYMOTRYPSIN"/>
</dbReference>
<organism evidence="11 12">
    <name type="scientific">Trichomalopsis sarcophagae</name>
    <dbReference type="NCBI Taxonomy" id="543379"/>
    <lineage>
        <taxon>Eukaryota</taxon>
        <taxon>Metazoa</taxon>
        <taxon>Ecdysozoa</taxon>
        <taxon>Arthropoda</taxon>
        <taxon>Hexapoda</taxon>
        <taxon>Insecta</taxon>
        <taxon>Pterygota</taxon>
        <taxon>Neoptera</taxon>
        <taxon>Endopterygota</taxon>
        <taxon>Hymenoptera</taxon>
        <taxon>Apocrita</taxon>
        <taxon>Proctotrupomorpha</taxon>
        <taxon>Chalcidoidea</taxon>
        <taxon>Pteromalidae</taxon>
        <taxon>Pteromalinae</taxon>
        <taxon>Trichomalopsis</taxon>
    </lineage>
</organism>
<reference evidence="11 12" key="1">
    <citation type="journal article" date="2017" name="Curr. Biol.">
        <title>The Evolution of Venom by Co-option of Single-Copy Genes.</title>
        <authorList>
            <person name="Martinson E.O."/>
            <person name="Mrinalini"/>
            <person name="Kelkar Y.D."/>
            <person name="Chang C.H."/>
            <person name="Werren J.H."/>
        </authorList>
    </citation>
    <scope>NUCLEOTIDE SEQUENCE [LARGE SCALE GENOMIC DNA]</scope>
    <source>
        <strain evidence="11 12">Alberta</strain>
        <tissue evidence="11">Whole body</tissue>
    </source>
</reference>
<dbReference type="GO" id="GO:0005615">
    <property type="term" value="C:extracellular space"/>
    <property type="evidence" value="ECO:0007669"/>
    <property type="project" value="TreeGrafter"/>
</dbReference>
<dbReference type="PROSITE" id="PS50240">
    <property type="entry name" value="TRYPSIN_DOM"/>
    <property type="match status" value="1"/>
</dbReference>
<dbReference type="InterPro" id="IPR001314">
    <property type="entry name" value="Peptidase_S1A"/>
</dbReference>
<dbReference type="Gene3D" id="2.40.10.10">
    <property type="entry name" value="Trypsin-like serine proteases"/>
    <property type="match status" value="1"/>
</dbReference>
<dbReference type="InterPro" id="IPR043504">
    <property type="entry name" value="Peptidase_S1_PA_chymotrypsin"/>
</dbReference>
<dbReference type="PANTHER" id="PTHR24264:SF65">
    <property type="entry name" value="SRCR DOMAIN-CONTAINING PROTEIN"/>
    <property type="match status" value="1"/>
</dbReference>
<dbReference type="SMART" id="SM00020">
    <property type="entry name" value="Tryp_SPc"/>
    <property type="match status" value="1"/>
</dbReference>
<keyword evidence="12" id="KW-1185">Reference proteome</keyword>
<dbReference type="SUPFAM" id="SSF50494">
    <property type="entry name" value="Trypsin-like serine proteases"/>
    <property type="match status" value="1"/>
</dbReference>
<evidence type="ECO:0000313" key="12">
    <source>
        <dbReference type="Proteomes" id="UP000215335"/>
    </source>
</evidence>
<dbReference type="Proteomes" id="UP000215335">
    <property type="component" value="Unassembled WGS sequence"/>
</dbReference>
<comment type="caution">
    <text evidence="11">The sequence shown here is derived from an EMBL/GenBank/DDBJ whole genome shotgun (WGS) entry which is preliminary data.</text>
</comment>
<keyword evidence="4 8" id="KW-0378">Hydrolase</keyword>
<dbReference type="OrthoDB" id="10061449at2759"/>
<dbReference type="STRING" id="543379.A0A232ES81"/>
<dbReference type="PROSITE" id="PS00134">
    <property type="entry name" value="TRYPSIN_HIS"/>
    <property type="match status" value="1"/>
</dbReference>
<evidence type="ECO:0000256" key="1">
    <source>
        <dbReference type="ARBA" id="ARBA00004239"/>
    </source>
</evidence>
<keyword evidence="6" id="KW-1015">Disulfide bond</keyword>
<dbReference type="FunFam" id="2.40.10.10:FF:000047">
    <property type="entry name" value="Trypsin eta"/>
    <property type="match status" value="1"/>
</dbReference>
<evidence type="ECO:0000256" key="3">
    <source>
        <dbReference type="ARBA" id="ARBA00022670"/>
    </source>
</evidence>
<dbReference type="CDD" id="cd00190">
    <property type="entry name" value="Tryp_SPc"/>
    <property type="match status" value="1"/>
</dbReference>
<feature type="signal peptide" evidence="9">
    <location>
        <begin position="1"/>
        <end position="17"/>
    </location>
</feature>
<keyword evidence="9" id="KW-0732">Signal</keyword>
<evidence type="ECO:0000256" key="7">
    <source>
        <dbReference type="ARBA" id="ARBA00044036"/>
    </source>
</evidence>
<dbReference type="InterPro" id="IPR050127">
    <property type="entry name" value="Serine_Proteases_S1"/>
</dbReference>
<feature type="domain" description="Peptidase S1" evidence="10">
    <location>
        <begin position="27"/>
        <end position="269"/>
    </location>
</feature>
<dbReference type="InterPro" id="IPR001254">
    <property type="entry name" value="Trypsin_dom"/>
</dbReference>
<dbReference type="GO" id="GO:0016485">
    <property type="term" value="P:protein processing"/>
    <property type="evidence" value="ECO:0007669"/>
    <property type="project" value="UniProtKB-ARBA"/>
</dbReference>
<evidence type="ECO:0000256" key="9">
    <source>
        <dbReference type="SAM" id="SignalP"/>
    </source>
</evidence>
<accession>A0A232ES81</accession>